<dbReference type="AlphaFoldDB" id="A0A396GEP7"/>
<dbReference type="Gene3D" id="4.10.280.10">
    <property type="entry name" value="Helix-loop-helix DNA-binding domain"/>
    <property type="match status" value="1"/>
</dbReference>
<gene>
    <name evidence="7" type="ORF">MtrunA17_Chr8g0336681</name>
</gene>
<dbReference type="Gramene" id="rna44727">
    <property type="protein sequence ID" value="RHN38761.1"/>
    <property type="gene ID" value="gene44727"/>
</dbReference>
<comment type="caution">
    <text evidence="7">The sequence shown here is derived from an EMBL/GenBank/DDBJ whole genome shotgun (WGS) entry which is preliminary data.</text>
</comment>
<keyword evidence="5" id="KW-0175">Coiled coil</keyword>
<evidence type="ECO:0000256" key="3">
    <source>
        <dbReference type="ARBA" id="ARBA00023163"/>
    </source>
</evidence>
<evidence type="ECO:0000256" key="5">
    <source>
        <dbReference type="SAM" id="Coils"/>
    </source>
</evidence>
<dbReference type="PANTHER" id="PTHR45959">
    <property type="entry name" value="BHLH TRANSCRIPTION FACTOR"/>
    <property type="match status" value="1"/>
</dbReference>
<feature type="coiled-coil region" evidence="5">
    <location>
        <begin position="191"/>
        <end position="218"/>
    </location>
</feature>
<keyword evidence="3" id="KW-0804">Transcription</keyword>
<proteinExistence type="predicted"/>
<dbReference type="PANTHER" id="PTHR45959:SF2">
    <property type="entry name" value="BHLH TRANSCRIPTION FACTOR"/>
    <property type="match status" value="1"/>
</dbReference>
<dbReference type="EMBL" id="PSQE01000008">
    <property type="protein sequence ID" value="RHN38761.1"/>
    <property type="molecule type" value="Genomic_DNA"/>
</dbReference>
<protein>
    <submittedName>
        <fullName evidence="7">Putative transcription factor bHLH family</fullName>
    </submittedName>
</protein>
<name>A0A396GEP7_MEDTR</name>
<dbReference type="Pfam" id="PF00010">
    <property type="entry name" value="HLH"/>
    <property type="match status" value="1"/>
</dbReference>
<organism evidence="7 8">
    <name type="scientific">Medicago truncatula</name>
    <name type="common">Barrel medic</name>
    <name type="synonym">Medicago tribuloides</name>
    <dbReference type="NCBI Taxonomy" id="3880"/>
    <lineage>
        <taxon>Eukaryota</taxon>
        <taxon>Viridiplantae</taxon>
        <taxon>Streptophyta</taxon>
        <taxon>Embryophyta</taxon>
        <taxon>Tracheophyta</taxon>
        <taxon>Spermatophyta</taxon>
        <taxon>Magnoliopsida</taxon>
        <taxon>eudicotyledons</taxon>
        <taxon>Gunneridae</taxon>
        <taxon>Pentapetalae</taxon>
        <taxon>rosids</taxon>
        <taxon>fabids</taxon>
        <taxon>Fabales</taxon>
        <taxon>Fabaceae</taxon>
        <taxon>Papilionoideae</taxon>
        <taxon>50 kb inversion clade</taxon>
        <taxon>NPAAA clade</taxon>
        <taxon>Hologalegina</taxon>
        <taxon>IRL clade</taxon>
        <taxon>Trifolieae</taxon>
        <taxon>Medicago</taxon>
    </lineage>
</organism>
<evidence type="ECO:0000259" key="6">
    <source>
        <dbReference type="PROSITE" id="PS50888"/>
    </source>
</evidence>
<dbReference type="GO" id="GO:0005634">
    <property type="term" value="C:nucleus"/>
    <property type="evidence" value="ECO:0007669"/>
    <property type="project" value="UniProtKB-SubCell"/>
</dbReference>
<evidence type="ECO:0000256" key="4">
    <source>
        <dbReference type="ARBA" id="ARBA00023242"/>
    </source>
</evidence>
<keyword evidence="2" id="KW-0805">Transcription regulation</keyword>
<dbReference type="PROSITE" id="PS50888">
    <property type="entry name" value="BHLH"/>
    <property type="match status" value="1"/>
</dbReference>
<reference evidence="8" key="1">
    <citation type="journal article" date="2018" name="Nat. Plants">
        <title>Whole-genome landscape of Medicago truncatula symbiotic genes.</title>
        <authorList>
            <person name="Pecrix Y."/>
            <person name="Staton S.E."/>
            <person name="Sallet E."/>
            <person name="Lelandais-Briere C."/>
            <person name="Moreau S."/>
            <person name="Carrere S."/>
            <person name="Blein T."/>
            <person name="Jardinaud M.F."/>
            <person name="Latrasse D."/>
            <person name="Zouine M."/>
            <person name="Zahm M."/>
            <person name="Kreplak J."/>
            <person name="Mayjonade B."/>
            <person name="Satge C."/>
            <person name="Perez M."/>
            <person name="Cauet S."/>
            <person name="Marande W."/>
            <person name="Chantry-Darmon C."/>
            <person name="Lopez-Roques C."/>
            <person name="Bouchez O."/>
            <person name="Berard A."/>
            <person name="Debelle F."/>
            <person name="Munos S."/>
            <person name="Bendahmane A."/>
            <person name="Berges H."/>
            <person name="Niebel A."/>
            <person name="Buitink J."/>
            <person name="Frugier F."/>
            <person name="Benhamed M."/>
            <person name="Crespi M."/>
            <person name="Gouzy J."/>
            <person name="Gamas P."/>
        </authorList>
    </citation>
    <scope>NUCLEOTIDE SEQUENCE [LARGE SCALE GENOMIC DNA]</scope>
    <source>
        <strain evidence="8">cv. Jemalong A17</strain>
    </source>
</reference>
<comment type="subcellular location">
    <subcellularLocation>
        <location evidence="1">Nucleus</location>
    </subcellularLocation>
</comment>
<dbReference type="GO" id="GO:0046983">
    <property type="term" value="F:protein dimerization activity"/>
    <property type="evidence" value="ECO:0007669"/>
    <property type="project" value="InterPro"/>
</dbReference>
<evidence type="ECO:0000313" key="8">
    <source>
        <dbReference type="Proteomes" id="UP000265566"/>
    </source>
</evidence>
<dbReference type="SMART" id="SM00353">
    <property type="entry name" value="HLH"/>
    <property type="match status" value="1"/>
</dbReference>
<dbReference type="Proteomes" id="UP000265566">
    <property type="component" value="Chromosome 8"/>
</dbReference>
<dbReference type="InterPro" id="IPR011598">
    <property type="entry name" value="bHLH_dom"/>
</dbReference>
<evidence type="ECO:0000256" key="1">
    <source>
        <dbReference type="ARBA" id="ARBA00004123"/>
    </source>
</evidence>
<evidence type="ECO:0000256" key="2">
    <source>
        <dbReference type="ARBA" id="ARBA00023015"/>
    </source>
</evidence>
<feature type="domain" description="BHLH" evidence="6">
    <location>
        <begin position="152"/>
        <end position="201"/>
    </location>
</feature>
<accession>A0A396GEP7</accession>
<dbReference type="InterPro" id="IPR052610">
    <property type="entry name" value="bHLH_transcription_regulator"/>
</dbReference>
<sequence length="345" mass="39416">MENLWENWISSLEMGGDKSPSLDEDKFQLKNMQQSCFSFEGDNSISQSSTIQYINNNIFDNVCVIPTIQENILKSSNSSNSLISQEYNCPTNSQQIAPSQYILSFENSIMKPSPNSATFSSIMVPKTTLNNNIVSELPKTIKKRTKNLRSSSEIQDHIMAERKRRQVLSERFIALSATIPGLKKTDKAYILEEAINYVKQLQERVNELENHTKRKRDSIIFIKKSQPCIVDKEKSTSCEENSDNDDHRYYSKKEVPRVEARVIDKEILIGIHCEKQKNIVVRLMALLQNLHLSLASSSVLPFGSSTLKVTIIAQMDDEYCMSMNDLVNNLRQNLMESRDNNDNIS</sequence>
<dbReference type="SUPFAM" id="SSF47459">
    <property type="entry name" value="HLH, helix-loop-helix DNA-binding domain"/>
    <property type="match status" value="1"/>
</dbReference>
<keyword evidence="4" id="KW-0539">Nucleus</keyword>
<dbReference type="InterPro" id="IPR036638">
    <property type="entry name" value="HLH_DNA-bd_sf"/>
</dbReference>
<evidence type="ECO:0000313" key="7">
    <source>
        <dbReference type="EMBL" id="RHN38761.1"/>
    </source>
</evidence>